<gene>
    <name evidence="3" type="ORF">WMG39_12105</name>
</gene>
<keyword evidence="3" id="KW-0645">Protease</keyword>
<feature type="transmembrane region" description="Helical" evidence="1">
    <location>
        <begin position="152"/>
        <end position="173"/>
    </location>
</feature>
<dbReference type="EMBL" id="JBBLXS010000131">
    <property type="protein sequence ID" value="MEK0185584.1"/>
    <property type="molecule type" value="Genomic_DNA"/>
</dbReference>
<feature type="domain" description="CAAX prenyl protease 2/Lysostaphin resistance protein A-like" evidence="2">
    <location>
        <begin position="63"/>
        <end position="162"/>
    </location>
</feature>
<dbReference type="Pfam" id="PF02517">
    <property type="entry name" value="Rce1-like"/>
    <property type="match status" value="1"/>
</dbReference>
<keyword evidence="1" id="KW-0472">Membrane</keyword>
<feature type="transmembrane region" description="Helical" evidence="1">
    <location>
        <begin position="60"/>
        <end position="79"/>
    </location>
</feature>
<sequence length="178" mass="19667">MTNYLALLAHRVTMAVSTMPDHTDWLITVLVVVAYSAIALPIGFWSGFLKVDPQTRRRTIIGVTVGCLFSPGISEEIWFRVLILPHKQENASGLTLGLWVSLSLALFIVYHPLNGLTFYPVGRSTFLNPVFLLLAAVLGVACSIAYLQSGSVWPAVLIHWLAVTVWLLLLGGYRRLYG</sequence>
<dbReference type="EC" id="3.4.-.-" evidence="3"/>
<accession>A0ABU8YMD8</accession>
<dbReference type="Proteomes" id="UP001384579">
    <property type="component" value="Unassembled WGS sequence"/>
</dbReference>
<evidence type="ECO:0000259" key="2">
    <source>
        <dbReference type="Pfam" id="PF02517"/>
    </source>
</evidence>
<dbReference type="GO" id="GO:0006508">
    <property type="term" value="P:proteolysis"/>
    <property type="evidence" value="ECO:0007669"/>
    <property type="project" value="UniProtKB-KW"/>
</dbReference>
<dbReference type="InterPro" id="IPR003675">
    <property type="entry name" value="Rce1/LyrA-like_dom"/>
</dbReference>
<proteinExistence type="predicted"/>
<keyword evidence="3" id="KW-0378">Hydrolase</keyword>
<evidence type="ECO:0000256" key="1">
    <source>
        <dbReference type="SAM" id="Phobius"/>
    </source>
</evidence>
<dbReference type="GO" id="GO:0008233">
    <property type="term" value="F:peptidase activity"/>
    <property type="evidence" value="ECO:0007669"/>
    <property type="project" value="UniProtKB-KW"/>
</dbReference>
<evidence type="ECO:0000313" key="3">
    <source>
        <dbReference type="EMBL" id="MEK0185584.1"/>
    </source>
</evidence>
<protein>
    <submittedName>
        <fullName evidence="3">CPBP family glutamic-type intramembrane protease</fullName>
        <ecNumber evidence="3">3.4.-.-</ecNumber>
    </submittedName>
</protein>
<feature type="transmembrane region" description="Helical" evidence="1">
    <location>
        <begin position="91"/>
        <end position="113"/>
    </location>
</feature>
<organism evidence="3 4">
    <name type="scientific">Microcoleus anatoxicus PTRS2</name>
    <dbReference type="NCBI Taxonomy" id="2705321"/>
    <lineage>
        <taxon>Bacteria</taxon>
        <taxon>Bacillati</taxon>
        <taxon>Cyanobacteriota</taxon>
        <taxon>Cyanophyceae</taxon>
        <taxon>Oscillatoriophycideae</taxon>
        <taxon>Oscillatoriales</taxon>
        <taxon>Microcoleaceae</taxon>
        <taxon>Microcoleus</taxon>
        <taxon>Microcoleus anatoxicus</taxon>
    </lineage>
</organism>
<keyword evidence="1" id="KW-0812">Transmembrane</keyword>
<keyword evidence="4" id="KW-1185">Reference proteome</keyword>
<keyword evidence="1" id="KW-1133">Transmembrane helix</keyword>
<comment type="caution">
    <text evidence="3">The sequence shown here is derived from an EMBL/GenBank/DDBJ whole genome shotgun (WGS) entry which is preliminary data.</text>
</comment>
<dbReference type="RefSeq" id="WP_340541470.1">
    <property type="nucleotide sequence ID" value="NZ_JBBLXS010000131.1"/>
</dbReference>
<reference evidence="3 4" key="1">
    <citation type="journal article" date="2020" name="Harmful Algae">
        <title>Molecular and morphological characterization of a novel dihydroanatoxin-a producing Microcoleus species (cyanobacteria) from the Russian River, California, USA.</title>
        <authorList>
            <person name="Conklin K.Y."/>
            <person name="Stancheva R."/>
            <person name="Otten T.G."/>
            <person name="Fadness R."/>
            <person name="Boyer G.L."/>
            <person name="Read B."/>
            <person name="Zhang X."/>
            <person name="Sheath R.G."/>
        </authorList>
    </citation>
    <scope>NUCLEOTIDE SEQUENCE [LARGE SCALE GENOMIC DNA]</scope>
    <source>
        <strain evidence="3 4">PTRS2</strain>
    </source>
</reference>
<feature type="transmembrane region" description="Helical" evidence="1">
    <location>
        <begin position="25"/>
        <end position="48"/>
    </location>
</feature>
<feature type="transmembrane region" description="Helical" evidence="1">
    <location>
        <begin position="125"/>
        <end position="146"/>
    </location>
</feature>
<evidence type="ECO:0000313" key="4">
    <source>
        <dbReference type="Proteomes" id="UP001384579"/>
    </source>
</evidence>
<name>A0ABU8YMD8_9CYAN</name>